<evidence type="ECO:0000313" key="2">
    <source>
        <dbReference type="Proteomes" id="UP001049518"/>
    </source>
</evidence>
<dbReference type="Proteomes" id="UP001049518">
    <property type="component" value="Chromosome"/>
</dbReference>
<evidence type="ECO:0000313" key="1">
    <source>
        <dbReference type="EMBL" id="QXJ19642.1"/>
    </source>
</evidence>
<reference evidence="1" key="1">
    <citation type="submission" date="2020-07" db="EMBL/GenBank/DDBJ databases">
        <authorList>
            <person name="Tarantini F.S."/>
            <person name="Hong K.W."/>
            <person name="Chan K.G."/>
        </authorList>
    </citation>
    <scope>NUCLEOTIDE SEQUENCE</scope>
    <source>
        <strain evidence="1">32-07</strain>
    </source>
</reference>
<gene>
    <name evidence="1" type="ORF">AGRA3207_000205</name>
</gene>
<accession>A0ABX8QPI2</accession>
<dbReference type="RefSeq" id="WP_231332658.1">
    <property type="nucleotide sequence ID" value="NZ_CP059572.1"/>
</dbReference>
<sequence>MTTKGTGRGRAERYPMRTLGLVAEVNGITSGRWMTAHFAALLSGADARSLGRWAKAGFLSFRQERPGGPLRYLRPEIEILSTLRRGQDPMTLYIVRQYVRRSRGEIK</sequence>
<dbReference type="EMBL" id="CP059572">
    <property type="protein sequence ID" value="QXJ19642.1"/>
    <property type="molecule type" value="Genomic_DNA"/>
</dbReference>
<proteinExistence type="predicted"/>
<evidence type="ECO:0008006" key="3">
    <source>
        <dbReference type="Google" id="ProtNLM"/>
    </source>
</evidence>
<organism evidence="1 2">
    <name type="scientific">Actinomadura graeca</name>
    <dbReference type="NCBI Taxonomy" id="2750812"/>
    <lineage>
        <taxon>Bacteria</taxon>
        <taxon>Bacillati</taxon>
        <taxon>Actinomycetota</taxon>
        <taxon>Actinomycetes</taxon>
        <taxon>Streptosporangiales</taxon>
        <taxon>Thermomonosporaceae</taxon>
        <taxon>Actinomadura</taxon>
    </lineage>
</organism>
<protein>
    <recommendedName>
        <fullName evidence="3">Helix-turn-helix domain-containing protein</fullName>
    </recommendedName>
</protein>
<keyword evidence="2" id="KW-1185">Reference proteome</keyword>
<name>A0ABX8QPI2_9ACTN</name>